<organism evidence="2 3">
    <name type="scientific">Mycobacterium phage Phaded</name>
    <dbReference type="NCBI Taxonomy" id="2686088"/>
    <lineage>
        <taxon>Viruses</taxon>
        <taxon>Duplodnaviria</taxon>
        <taxon>Heunggongvirae</taxon>
        <taxon>Uroviricota</taxon>
        <taxon>Caudoviricetes</taxon>
        <taxon>Pukovnikvirus</taxon>
        <taxon>Pukovnikvirus phaded</taxon>
    </lineage>
</organism>
<dbReference type="RefSeq" id="YP_010064337.1">
    <property type="nucleotide sequence ID" value="NC_054815.1"/>
</dbReference>
<accession>A0A6B9JB29</accession>
<dbReference type="Pfam" id="PF17471">
    <property type="entry name" value="GP63"/>
    <property type="match status" value="1"/>
</dbReference>
<dbReference type="EMBL" id="MN703408">
    <property type="protein sequence ID" value="QGZ16863.1"/>
    <property type="molecule type" value="Genomic_DNA"/>
</dbReference>
<dbReference type="GeneID" id="64948197"/>
<gene>
    <name evidence="2" type="primary">63</name>
    <name evidence="2" type="ORF">SEA_PHADED_63</name>
</gene>
<keyword evidence="3" id="KW-1185">Reference proteome</keyword>
<sequence length="91" mass="10311">MPNDLTSTQREEHMTATPNAMPKRANVIHQQILSGLLATKPASWARKTLVKDKDGKEQVVKTTVTNQEPRFALARNVSDENIDRMAGRWLR</sequence>
<dbReference type="InterPro" id="IPR035341">
    <property type="entry name" value="Gp63"/>
</dbReference>
<name>A0A6B9JB29_9CAUD</name>
<dbReference type="KEGG" id="vg:64948197"/>
<reference evidence="2 3" key="1">
    <citation type="submission" date="2019-11" db="EMBL/GenBank/DDBJ databases">
        <authorList>
            <person name="Patyi J."/>
            <person name="Lenyk M."/>
            <person name="Mclean J."/>
            <person name="Esposito N."/>
            <person name="Luczkiewicz R."/>
            <person name="Johnson B.J."/>
            <person name="Curtis N."/>
            <person name="Garlena R.A."/>
            <person name="Russell D.A."/>
            <person name="Pope W.H."/>
            <person name="Jacobs-Sera D."/>
            <person name="Hatfull G.F."/>
        </authorList>
    </citation>
    <scope>NUCLEOTIDE SEQUENCE [LARGE SCALE GENOMIC DNA]</scope>
</reference>
<evidence type="ECO:0000313" key="3">
    <source>
        <dbReference type="Proteomes" id="UP000433256"/>
    </source>
</evidence>
<dbReference type="Proteomes" id="UP000433256">
    <property type="component" value="Segment"/>
</dbReference>
<evidence type="ECO:0000313" key="2">
    <source>
        <dbReference type="EMBL" id="QGZ16863.1"/>
    </source>
</evidence>
<feature type="region of interest" description="Disordered" evidence="1">
    <location>
        <begin position="1"/>
        <end position="21"/>
    </location>
</feature>
<evidence type="ECO:0000256" key="1">
    <source>
        <dbReference type="SAM" id="MobiDB-lite"/>
    </source>
</evidence>
<protein>
    <submittedName>
        <fullName evidence="2">Uncharacterized protein</fullName>
    </submittedName>
</protein>
<proteinExistence type="predicted"/>